<dbReference type="GO" id="GO:0004519">
    <property type="term" value="F:endonuclease activity"/>
    <property type="evidence" value="ECO:0007669"/>
    <property type="project" value="InterPro"/>
</dbReference>
<reference evidence="2" key="1">
    <citation type="journal article" date="2014" name="Int. J. Syst. Evol. Microbiol.">
        <title>Complete genome sequence of Corynebacterium casei LMG S-19264T (=DSM 44701T), isolated from a smear-ripened cheese.</title>
        <authorList>
            <consortium name="US DOE Joint Genome Institute (JGI-PGF)"/>
            <person name="Walter F."/>
            <person name="Albersmeier A."/>
            <person name="Kalinowski J."/>
            <person name="Ruckert C."/>
        </authorList>
    </citation>
    <scope>NUCLEOTIDE SEQUENCE</scope>
    <source>
        <strain evidence="2">JCM 4637</strain>
    </source>
</reference>
<gene>
    <name evidence="2" type="ORF">GCM10010334_51170</name>
</gene>
<evidence type="ECO:0000313" key="3">
    <source>
        <dbReference type="Proteomes" id="UP000638353"/>
    </source>
</evidence>
<dbReference type="GO" id="GO:0003676">
    <property type="term" value="F:nucleic acid binding"/>
    <property type="evidence" value="ECO:0007669"/>
    <property type="project" value="InterPro"/>
</dbReference>
<dbReference type="InterPro" id="IPR002711">
    <property type="entry name" value="HNH"/>
</dbReference>
<dbReference type="EMBL" id="BMVC01000010">
    <property type="protein sequence ID" value="GHD03428.1"/>
    <property type="molecule type" value="Genomic_DNA"/>
</dbReference>
<evidence type="ECO:0000259" key="1">
    <source>
        <dbReference type="SMART" id="SM00507"/>
    </source>
</evidence>
<dbReference type="AlphaFoldDB" id="A0A918X237"/>
<organism evidence="2 3">
    <name type="scientific">Streptomyces finlayi</name>
    <dbReference type="NCBI Taxonomy" id="67296"/>
    <lineage>
        <taxon>Bacteria</taxon>
        <taxon>Bacillati</taxon>
        <taxon>Actinomycetota</taxon>
        <taxon>Actinomycetes</taxon>
        <taxon>Kitasatosporales</taxon>
        <taxon>Streptomycetaceae</taxon>
        <taxon>Streptomyces</taxon>
    </lineage>
</organism>
<dbReference type="SMART" id="SM00507">
    <property type="entry name" value="HNHc"/>
    <property type="match status" value="1"/>
</dbReference>
<dbReference type="CDD" id="cd00085">
    <property type="entry name" value="HNHc"/>
    <property type="match status" value="1"/>
</dbReference>
<dbReference type="GO" id="GO:0008270">
    <property type="term" value="F:zinc ion binding"/>
    <property type="evidence" value="ECO:0007669"/>
    <property type="project" value="InterPro"/>
</dbReference>
<dbReference type="InterPro" id="IPR003615">
    <property type="entry name" value="HNH_nuc"/>
</dbReference>
<dbReference type="Gene3D" id="1.10.30.50">
    <property type="match status" value="1"/>
</dbReference>
<comment type="caution">
    <text evidence="2">The sequence shown here is derived from an EMBL/GenBank/DDBJ whole genome shotgun (WGS) entry which is preliminary data.</text>
</comment>
<sequence>MHMAPVSALGDGGSSSEWRRVRAAVLAAEPLCRTCGEPATTADHIVPRKHGGDDRPDNLQPLCAPCNLAKGDGLVAEPSRDW</sequence>
<protein>
    <recommendedName>
        <fullName evidence="1">HNH nuclease domain-containing protein</fullName>
    </recommendedName>
</protein>
<evidence type="ECO:0000313" key="2">
    <source>
        <dbReference type="EMBL" id="GHD03428.1"/>
    </source>
</evidence>
<feature type="domain" description="HNH nuclease" evidence="1">
    <location>
        <begin position="20"/>
        <end position="68"/>
    </location>
</feature>
<name>A0A918X237_9ACTN</name>
<reference evidence="2" key="2">
    <citation type="submission" date="2020-09" db="EMBL/GenBank/DDBJ databases">
        <authorList>
            <person name="Sun Q."/>
            <person name="Ohkuma M."/>
        </authorList>
    </citation>
    <scope>NUCLEOTIDE SEQUENCE</scope>
    <source>
        <strain evidence="2">JCM 4637</strain>
    </source>
</reference>
<dbReference type="Pfam" id="PF01844">
    <property type="entry name" value="HNH"/>
    <property type="match status" value="1"/>
</dbReference>
<proteinExistence type="predicted"/>
<accession>A0A918X237</accession>
<dbReference type="Proteomes" id="UP000638353">
    <property type="component" value="Unassembled WGS sequence"/>
</dbReference>